<keyword evidence="5 10" id="KW-1133">Transmembrane helix</keyword>
<evidence type="ECO:0000256" key="4">
    <source>
        <dbReference type="ARBA" id="ARBA00022824"/>
    </source>
</evidence>
<evidence type="ECO:0000256" key="6">
    <source>
        <dbReference type="ARBA" id="ARBA00023136"/>
    </source>
</evidence>
<evidence type="ECO:0000256" key="7">
    <source>
        <dbReference type="ARBA" id="ARBA00037565"/>
    </source>
</evidence>
<dbReference type="PANTHER" id="PTHR12924">
    <property type="entry name" value="TRANSLOCON-ASSOCIATED PROTEIN, ALPHA SUBUNIT"/>
    <property type="match status" value="1"/>
</dbReference>
<name>A0A0C3C3V1_PILCF</name>
<proteinExistence type="inferred from homology"/>
<keyword evidence="4" id="KW-0256">Endoplasmic reticulum</keyword>
<feature type="signal peptide" evidence="11">
    <location>
        <begin position="1"/>
        <end position="22"/>
    </location>
</feature>
<evidence type="ECO:0000256" key="3">
    <source>
        <dbReference type="ARBA" id="ARBA00022729"/>
    </source>
</evidence>
<feature type="transmembrane region" description="Helical" evidence="10">
    <location>
        <begin position="158"/>
        <end position="179"/>
    </location>
</feature>
<feature type="region of interest" description="Disordered" evidence="9">
    <location>
        <begin position="186"/>
        <end position="249"/>
    </location>
</feature>
<dbReference type="HOGENOM" id="CLU_068820_1_0_1"/>
<dbReference type="PANTHER" id="PTHR12924:SF0">
    <property type="entry name" value="TRANSLOCON-ASSOCIATED PROTEIN SUBUNIT ALPHA"/>
    <property type="match status" value="1"/>
</dbReference>
<keyword evidence="6 10" id="KW-0472">Membrane</keyword>
<organism evidence="12 13">
    <name type="scientific">Piloderma croceum (strain F 1598)</name>
    <dbReference type="NCBI Taxonomy" id="765440"/>
    <lineage>
        <taxon>Eukaryota</taxon>
        <taxon>Fungi</taxon>
        <taxon>Dikarya</taxon>
        <taxon>Basidiomycota</taxon>
        <taxon>Agaricomycotina</taxon>
        <taxon>Agaricomycetes</taxon>
        <taxon>Agaricomycetidae</taxon>
        <taxon>Atheliales</taxon>
        <taxon>Atheliaceae</taxon>
        <taxon>Piloderma</taxon>
    </lineage>
</organism>
<evidence type="ECO:0000313" key="13">
    <source>
        <dbReference type="Proteomes" id="UP000054166"/>
    </source>
</evidence>
<feature type="compositionally biased region" description="Low complexity" evidence="9">
    <location>
        <begin position="226"/>
        <end position="239"/>
    </location>
</feature>
<evidence type="ECO:0000256" key="8">
    <source>
        <dbReference type="ARBA" id="ARBA00038311"/>
    </source>
</evidence>
<keyword evidence="2 10" id="KW-0812">Transmembrane</keyword>
<dbReference type="InParanoid" id="A0A0C3C3V1"/>
<comment type="similarity">
    <text evidence="8">Belongs to the IRC22 family.</text>
</comment>
<evidence type="ECO:0000256" key="10">
    <source>
        <dbReference type="SAM" id="Phobius"/>
    </source>
</evidence>
<dbReference type="AlphaFoldDB" id="A0A0C3C3V1"/>
<dbReference type="Pfam" id="PF03896">
    <property type="entry name" value="TRAP_alpha"/>
    <property type="match status" value="1"/>
</dbReference>
<evidence type="ECO:0000256" key="11">
    <source>
        <dbReference type="SAM" id="SignalP"/>
    </source>
</evidence>
<evidence type="ECO:0000313" key="12">
    <source>
        <dbReference type="EMBL" id="KIM84297.1"/>
    </source>
</evidence>
<dbReference type="EMBL" id="KN832988">
    <property type="protein sequence ID" value="KIM84297.1"/>
    <property type="molecule type" value="Genomic_DNA"/>
</dbReference>
<evidence type="ECO:0000256" key="2">
    <source>
        <dbReference type="ARBA" id="ARBA00022692"/>
    </source>
</evidence>
<protein>
    <submittedName>
        <fullName evidence="12">Uncharacterized protein</fullName>
    </submittedName>
</protein>
<evidence type="ECO:0000256" key="9">
    <source>
        <dbReference type="SAM" id="MobiDB-lite"/>
    </source>
</evidence>
<evidence type="ECO:0000256" key="1">
    <source>
        <dbReference type="ARBA" id="ARBA00004115"/>
    </source>
</evidence>
<gene>
    <name evidence="12" type="ORF">PILCRDRAFT_818637</name>
</gene>
<feature type="chain" id="PRO_5002162254" evidence="11">
    <location>
        <begin position="23"/>
        <end position="249"/>
    </location>
</feature>
<dbReference type="OrthoDB" id="1926781at2759"/>
<evidence type="ECO:0000256" key="5">
    <source>
        <dbReference type="ARBA" id="ARBA00022989"/>
    </source>
</evidence>
<keyword evidence="3 11" id="KW-0732">Signal</keyword>
<dbReference type="InterPro" id="IPR005595">
    <property type="entry name" value="TRAP_alpha"/>
</dbReference>
<reference evidence="12 13" key="1">
    <citation type="submission" date="2014-04" db="EMBL/GenBank/DDBJ databases">
        <authorList>
            <consortium name="DOE Joint Genome Institute"/>
            <person name="Kuo A."/>
            <person name="Tarkka M."/>
            <person name="Buscot F."/>
            <person name="Kohler A."/>
            <person name="Nagy L.G."/>
            <person name="Floudas D."/>
            <person name="Copeland A."/>
            <person name="Barry K.W."/>
            <person name="Cichocki N."/>
            <person name="Veneault-Fourrey C."/>
            <person name="LaButti K."/>
            <person name="Lindquist E.A."/>
            <person name="Lipzen A."/>
            <person name="Lundell T."/>
            <person name="Morin E."/>
            <person name="Murat C."/>
            <person name="Sun H."/>
            <person name="Tunlid A."/>
            <person name="Henrissat B."/>
            <person name="Grigoriev I.V."/>
            <person name="Hibbett D.S."/>
            <person name="Martin F."/>
            <person name="Nordberg H.P."/>
            <person name="Cantor M.N."/>
            <person name="Hua S.X."/>
        </authorList>
    </citation>
    <scope>NUCLEOTIDE SEQUENCE [LARGE SCALE GENOMIC DNA]</scope>
    <source>
        <strain evidence="12 13">F 1598</strain>
    </source>
</reference>
<sequence length="249" mass="27327">MRIRSFIGCGLSLAALSFLVSASPAGDLTEPEILVTASFPEDNAFGHVINGEKNKISLTVENKSDRNVTLTSVAGSFHNPDTDILIKNTSVLPYDIRLIPDTKIKVPYTFHSEFKPGDIRLNIWLEHTVDDQKYRVTAYDSIVTVVEPEISIYDFKLVSTYLIVAAFLGGLTYVAYVTFVPHSKKPRKSATSASVSTPAAPTTSGYQEEWIPEHHLKKPKGGRKQSGVVSSGDELSGGESEIKKRKGRK</sequence>
<feature type="compositionally biased region" description="Low complexity" evidence="9">
    <location>
        <begin position="189"/>
        <end position="204"/>
    </location>
</feature>
<comment type="subcellular location">
    <subcellularLocation>
        <location evidence="1">Endoplasmic reticulum membrane</location>
        <topology evidence="1">Single-pass type I membrane protein</topology>
    </subcellularLocation>
</comment>
<dbReference type="GO" id="GO:0005789">
    <property type="term" value="C:endoplasmic reticulum membrane"/>
    <property type="evidence" value="ECO:0007669"/>
    <property type="project" value="UniProtKB-SubCell"/>
</dbReference>
<accession>A0A0C3C3V1</accession>
<reference evidence="13" key="2">
    <citation type="submission" date="2015-01" db="EMBL/GenBank/DDBJ databases">
        <title>Evolutionary Origins and Diversification of the Mycorrhizal Mutualists.</title>
        <authorList>
            <consortium name="DOE Joint Genome Institute"/>
            <consortium name="Mycorrhizal Genomics Consortium"/>
            <person name="Kohler A."/>
            <person name="Kuo A."/>
            <person name="Nagy L.G."/>
            <person name="Floudas D."/>
            <person name="Copeland A."/>
            <person name="Barry K.W."/>
            <person name="Cichocki N."/>
            <person name="Veneault-Fourrey C."/>
            <person name="LaButti K."/>
            <person name="Lindquist E.A."/>
            <person name="Lipzen A."/>
            <person name="Lundell T."/>
            <person name="Morin E."/>
            <person name="Murat C."/>
            <person name="Riley R."/>
            <person name="Ohm R."/>
            <person name="Sun H."/>
            <person name="Tunlid A."/>
            <person name="Henrissat B."/>
            <person name="Grigoriev I.V."/>
            <person name="Hibbett D.S."/>
            <person name="Martin F."/>
        </authorList>
    </citation>
    <scope>NUCLEOTIDE SEQUENCE [LARGE SCALE GENOMIC DNA]</scope>
    <source>
        <strain evidence="13">F 1598</strain>
    </source>
</reference>
<comment type="function">
    <text evidence="7">Is probably involved in a pathway contributing to genomic integrity.</text>
</comment>
<dbReference type="Proteomes" id="UP000054166">
    <property type="component" value="Unassembled WGS sequence"/>
</dbReference>
<keyword evidence="13" id="KW-1185">Reference proteome</keyword>